<feature type="compositionally biased region" description="Pro residues" evidence="1">
    <location>
        <begin position="178"/>
        <end position="190"/>
    </location>
</feature>
<dbReference type="RefSeq" id="WP_394319171.1">
    <property type="nucleotide sequence ID" value="NZ_JBHMQV010000009.1"/>
</dbReference>
<feature type="region of interest" description="Disordered" evidence="1">
    <location>
        <begin position="171"/>
        <end position="190"/>
    </location>
</feature>
<gene>
    <name evidence="2" type="ORF">ACFH04_13580</name>
</gene>
<evidence type="ECO:0000313" key="2">
    <source>
        <dbReference type="EMBL" id="MFC0844730.1"/>
    </source>
</evidence>
<name>A0ABV6TJQ7_9ACTN</name>
<protein>
    <submittedName>
        <fullName evidence="2">Uncharacterized protein</fullName>
    </submittedName>
</protein>
<evidence type="ECO:0000313" key="3">
    <source>
        <dbReference type="Proteomes" id="UP001589887"/>
    </source>
</evidence>
<accession>A0ABV6TJQ7</accession>
<keyword evidence="3" id="KW-1185">Reference proteome</keyword>
<evidence type="ECO:0000256" key="1">
    <source>
        <dbReference type="SAM" id="MobiDB-lite"/>
    </source>
</evidence>
<dbReference type="Proteomes" id="UP001589887">
    <property type="component" value="Unassembled WGS sequence"/>
</dbReference>
<sequence>MPPDFPHDLIPRADADHLIGALKAMKDQLHGAAQQWELLDESGHLPAEPSYTALLQHAIDAQDLSREVLGLATGFARGPHRTTTVGSTVMKHLATAVTVSNHAAAHFAETAEGALALLRSPEPADRHVLANRMVIDHATARAYLRRASESLHNAAEELRGHLGFQHFLTTLTRQKGSPAPPPPKPSGRHR</sequence>
<organism evidence="2 3">
    <name type="scientific">Streptomyces noboritoensis</name>
    <dbReference type="NCBI Taxonomy" id="67337"/>
    <lineage>
        <taxon>Bacteria</taxon>
        <taxon>Bacillati</taxon>
        <taxon>Actinomycetota</taxon>
        <taxon>Actinomycetes</taxon>
        <taxon>Kitasatosporales</taxon>
        <taxon>Streptomycetaceae</taxon>
        <taxon>Streptomyces</taxon>
    </lineage>
</organism>
<reference evidence="2 3" key="1">
    <citation type="submission" date="2024-09" db="EMBL/GenBank/DDBJ databases">
        <authorList>
            <person name="Sun Q."/>
            <person name="Mori K."/>
        </authorList>
    </citation>
    <scope>NUCLEOTIDE SEQUENCE [LARGE SCALE GENOMIC DNA]</scope>
    <source>
        <strain evidence="2 3">JCM 4557</strain>
    </source>
</reference>
<comment type="caution">
    <text evidence="2">The sequence shown here is derived from an EMBL/GenBank/DDBJ whole genome shotgun (WGS) entry which is preliminary data.</text>
</comment>
<proteinExistence type="predicted"/>
<dbReference type="EMBL" id="JBHMQV010000009">
    <property type="protein sequence ID" value="MFC0844730.1"/>
    <property type="molecule type" value="Genomic_DNA"/>
</dbReference>